<dbReference type="Proteomes" id="UP000636709">
    <property type="component" value="Unassembled WGS sequence"/>
</dbReference>
<name>A0A835AJI5_9POAL</name>
<evidence type="ECO:0000313" key="2">
    <source>
        <dbReference type="Proteomes" id="UP000636709"/>
    </source>
</evidence>
<reference evidence="1" key="1">
    <citation type="submission" date="2020-07" db="EMBL/GenBank/DDBJ databases">
        <title>Genome sequence and genetic diversity analysis of an under-domesticated orphan crop, white fonio (Digitaria exilis).</title>
        <authorList>
            <person name="Bennetzen J.L."/>
            <person name="Chen S."/>
            <person name="Ma X."/>
            <person name="Wang X."/>
            <person name="Yssel A.E.J."/>
            <person name="Chaluvadi S.R."/>
            <person name="Johnson M."/>
            <person name="Gangashetty P."/>
            <person name="Hamidou F."/>
            <person name="Sanogo M.D."/>
            <person name="Zwaenepoel A."/>
            <person name="Wallace J."/>
            <person name="Van De Peer Y."/>
            <person name="Van Deynze A."/>
        </authorList>
    </citation>
    <scope>NUCLEOTIDE SEQUENCE</scope>
    <source>
        <tissue evidence="1">Leaves</tissue>
    </source>
</reference>
<comment type="caution">
    <text evidence="1">The sequence shown here is derived from an EMBL/GenBank/DDBJ whole genome shotgun (WGS) entry which is preliminary data.</text>
</comment>
<protein>
    <submittedName>
        <fullName evidence="1">Uncharacterized protein</fullName>
    </submittedName>
</protein>
<dbReference type="OrthoDB" id="1748554at2759"/>
<keyword evidence="2" id="KW-1185">Reference proteome</keyword>
<accession>A0A835AJI5</accession>
<gene>
    <name evidence="1" type="ORF">HU200_060389</name>
</gene>
<sequence>MDMLDWWLWLRKGHNKQRQRGIDSAFMMTVWCLWKERNGRTFGARPANSINQMIDIITSEGQLWVQAGAKWMAAAGWPDSSLSSLRLA</sequence>
<dbReference type="EMBL" id="JACEFO010002512">
    <property type="protein sequence ID" value="KAF8657052.1"/>
    <property type="molecule type" value="Genomic_DNA"/>
</dbReference>
<organism evidence="1 2">
    <name type="scientific">Digitaria exilis</name>
    <dbReference type="NCBI Taxonomy" id="1010633"/>
    <lineage>
        <taxon>Eukaryota</taxon>
        <taxon>Viridiplantae</taxon>
        <taxon>Streptophyta</taxon>
        <taxon>Embryophyta</taxon>
        <taxon>Tracheophyta</taxon>
        <taxon>Spermatophyta</taxon>
        <taxon>Magnoliopsida</taxon>
        <taxon>Liliopsida</taxon>
        <taxon>Poales</taxon>
        <taxon>Poaceae</taxon>
        <taxon>PACMAD clade</taxon>
        <taxon>Panicoideae</taxon>
        <taxon>Panicodae</taxon>
        <taxon>Paniceae</taxon>
        <taxon>Anthephorinae</taxon>
        <taxon>Digitaria</taxon>
    </lineage>
</organism>
<dbReference type="AlphaFoldDB" id="A0A835AJI5"/>
<proteinExistence type="predicted"/>
<evidence type="ECO:0000313" key="1">
    <source>
        <dbReference type="EMBL" id="KAF8657052.1"/>
    </source>
</evidence>